<organism evidence="1 2">
    <name type="scientific">Sulfitobacter alexandrii</name>
    <dbReference type="NCBI Taxonomy" id="1917485"/>
    <lineage>
        <taxon>Bacteria</taxon>
        <taxon>Pseudomonadati</taxon>
        <taxon>Pseudomonadota</taxon>
        <taxon>Alphaproteobacteria</taxon>
        <taxon>Rhodobacterales</taxon>
        <taxon>Roseobacteraceae</taxon>
        <taxon>Sulfitobacter</taxon>
    </lineage>
</organism>
<dbReference type="KEGG" id="suam:BOO69_09685"/>
<name>A0A1J0WH62_9RHOB</name>
<dbReference type="AlphaFoldDB" id="A0A1J0WH62"/>
<evidence type="ECO:0000313" key="1">
    <source>
        <dbReference type="EMBL" id="APE43655.1"/>
    </source>
</evidence>
<accession>A0A1J0WH62</accession>
<dbReference type="Proteomes" id="UP000181897">
    <property type="component" value="Chromosome"/>
</dbReference>
<dbReference type="RefSeq" id="WP_071971989.1">
    <property type="nucleotide sequence ID" value="NZ_CP018076.1"/>
</dbReference>
<gene>
    <name evidence="1" type="ORF">BOO69_09685</name>
</gene>
<dbReference type="OrthoDB" id="7325655at2"/>
<keyword evidence="2" id="KW-1185">Reference proteome</keyword>
<evidence type="ECO:0000313" key="2">
    <source>
        <dbReference type="Proteomes" id="UP000181897"/>
    </source>
</evidence>
<dbReference type="STRING" id="1917485.BOO69_09685"/>
<dbReference type="EMBL" id="CP018076">
    <property type="protein sequence ID" value="APE43655.1"/>
    <property type="molecule type" value="Genomic_DNA"/>
</dbReference>
<proteinExistence type="predicted"/>
<protein>
    <submittedName>
        <fullName evidence="1">Uncharacterized protein</fullName>
    </submittedName>
</protein>
<sequence>MASYKSRLIRLLSGTRTVVAGIPAYDTATEMLVKDLTTRRIEGDYQAQDFVTGFEGAQGDRLFNESMGLDFMIDAALPDAGSAPLYGELLKATGLVETIVADTSASYALQPEGSAKPEIALQYLDAQSMQVTEKVRGGLTFTAETRRPPMFGFKFMGELFDGQPTVAATPDFSIWPDAPECSPRNMSAFTVDGTELCVQSFTFTDGRTPRRGRFMNCDETDITERNVTGRMVVEMPPAATIDLLALARSGAKQPLVWQLGTGAGNVLRVAAPAVQLKYAGEQNIDGTIGLALDLVFCHDQGDDEFAITFS</sequence>
<reference evidence="1 2" key="1">
    <citation type="submission" date="2016-11" db="EMBL/GenBank/DDBJ databases">
        <title>Complete genome sequence of Sulfitobacter sp. AM1-D1, a toxic bacteria associated with marine dinoflagellate Alexandrium minutum in East China Sea.</title>
        <authorList>
            <person name="Yang Q."/>
            <person name="Zhang X."/>
            <person name="Tian X."/>
        </authorList>
    </citation>
    <scope>NUCLEOTIDE SEQUENCE [LARGE SCALE GENOMIC DNA]</scope>
    <source>
        <strain evidence="1 2">AM1-D1</strain>
    </source>
</reference>